<dbReference type="SUPFAM" id="SSF46785">
    <property type="entry name" value="Winged helix' DNA-binding domain"/>
    <property type="match status" value="1"/>
</dbReference>
<comment type="caution">
    <text evidence="3">The sequence shown here is derived from an EMBL/GenBank/DDBJ whole genome shotgun (WGS) entry which is preliminary data.</text>
</comment>
<accession>A0A942SYD3</accession>
<dbReference type="PANTHER" id="PTHR33164">
    <property type="entry name" value="TRANSCRIPTIONAL REGULATOR, MARR FAMILY"/>
    <property type="match status" value="1"/>
</dbReference>
<dbReference type="EMBL" id="JAGYPE010000002">
    <property type="protein sequence ID" value="MBS4181948.1"/>
    <property type="molecule type" value="Genomic_DNA"/>
</dbReference>
<dbReference type="Pfam" id="PF12802">
    <property type="entry name" value="MarR_2"/>
    <property type="match status" value="1"/>
</dbReference>
<dbReference type="PROSITE" id="PS50995">
    <property type="entry name" value="HTH_MARR_2"/>
    <property type="match status" value="1"/>
</dbReference>
<protein>
    <submittedName>
        <fullName evidence="3">Winged helix-turn-helix transcriptional regulator</fullName>
    </submittedName>
</protein>
<gene>
    <name evidence="3" type="ORF">KHB02_11175</name>
</gene>
<dbReference type="SMART" id="SM00347">
    <property type="entry name" value="HTH_MARR"/>
    <property type="match status" value="1"/>
</dbReference>
<dbReference type="AlphaFoldDB" id="A0A942SYD3"/>
<dbReference type="GO" id="GO:0006950">
    <property type="term" value="P:response to stress"/>
    <property type="evidence" value="ECO:0007669"/>
    <property type="project" value="TreeGrafter"/>
</dbReference>
<dbReference type="GO" id="GO:0003677">
    <property type="term" value="F:DNA binding"/>
    <property type="evidence" value="ECO:0007669"/>
    <property type="project" value="UniProtKB-KW"/>
</dbReference>
<dbReference type="GO" id="GO:0003700">
    <property type="term" value="F:DNA-binding transcription factor activity"/>
    <property type="evidence" value="ECO:0007669"/>
    <property type="project" value="InterPro"/>
</dbReference>
<dbReference type="InterPro" id="IPR039422">
    <property type="entry name" value="MarR/SlyA-like"/>
</dbReference>
<dbReference type="PANTHER" id="PTHR33164:SF99">
    <property type="entry name" value="MARR FAMILY REGULATORY PROTEIN"/>
    <property type="match status" value="1"/>
</dbReference>
<reference evidence="3" key="1">
    <citation type="submission" date="2021-05" db="EMBL/GenBank/DDBJ databases">
        <title>Novel Bacillus species.</title>
        <authorList>
            <person name="Liu G."/>
        </authorList>
    </citation>
    <scope>NUCLEOTIDE SEQUENCE</scope>
    <source>
        <strain evidence="3">FJAT-50051</strain>
    </source>
</reference>
<sequence length="156" mass="17345">MAEQGDGGHDWTTWDAYHDAWRRLDRALDHAVQEHAGISIPEFEILIGLHRDPDHRLRVRDIASGIGWEKSRVSHQVTRMVARGLVERADCPTDGRGSWVAMTHEGRRAVLAGIRAHTGALEDLFWRPVGTDAATLRSVSARVDAAIGPEDQDDGR</sequence>
<keyword evidence="1" id="KW-0238">DNA-binding</keyword>
<evidence type="ECO:0000313" key="3">
    <source>
        <dbReference type="EMBL" id="MBS4181948.1"/>
    </source>
</evidence>
<name>A0A942SYD3_9BACI</name>
<feature type="domain" description="HTH marR-type" evidence="2">
    <location>
        <begin position="1"/>
        <end position="145"/>
    </location>
</feature>
<evidence type="ECO:0000259" key="2">
    <source>
        <dbReference type="PROSITE" id="PS50995"/>
    </source>
</evidence>
<dbReference type="InterPro" id="IPR000835">
    <property type="entry name" value="HTH_MarR-typ"/>
</dbReference>
<dbReference type="Gene3D" id="1.10.10.10">
    <property type="entry name" value="Winged helix-like DNA-binding domain superfamily/Winged helix DNA-binding domain"/>
    <property type="match status" value="1"/>
</dbReference>
<proteinExistence type="predicted"/>
<dbReference type="InterPro" id="IPR036390">
    <property type="entry name" value="WH_DNA-bd_sf"/>
</dbReference>
<organism evidence="3">
    <name type="scientific">Neobacillus citreus</name>
    <dbReference type="NCBI Taxonomy" id="2833578"/>
    <lineage>
        <taxon>Bacteria</taxon>
        <taxon>Bacillati</taxon>
        <taxon>Bacillota</taxon>
        <taxon>Bacilli</taxon>
        <taxon>Bacillales</taxon>
        <taxon>Bacillaceae</taxon>
        <taxon>Neobacillus</taxon>
    </lineage>
</organism>
<evidence type="ECO:0000256" key="1">
    <source>
        <dbReference type="ARBA" id="ARBA00023125"/>
    </source>
</evidence>
<dbReference type="InterPro" id="IPR036388">
    <property type="entry name" value="WH-like_DNA-bd_sf"/>
</dbReference>